<evidence type="ECO:0000313" key="2">
    <source>
        <dbReference type="Proteomes" id="UP000178435"/>
    </source>
</evidence>
<dbReference type="AlphaFoldDB" id="A0A1F7RSD5"/>
<protein>
    <submittedName>
        <fullName evidence="1">Uncharacterized protein</fullName>
    </submittedName>
</protein>
<accession>A0A1F7RSD5</accession>
<dbReference type="Proteomes" id="UP000178435">
    <property type="component" value="Unassembled WGS sequence"/>
</dbReference>
<organism evidence="1 2">
    <name type="scientific">Candidatus Schekmanbacteria bacterium RBG_16_38_11</name>
    <dbReference type="NCBI Taxonomy" id="1817880"/>
    <lineage>
        <taxon>Bacteria</taxon>
        <taxon>Candidatus Schekmaniibacteriota</taxon>
    </lineage>
</organism>
<dbReference type="InterPro" id="IPR005368">
    <property type="entry name" value="UPF0175"/>
</dbReference>
<dbReference type="EMBL" id="MGDF01000152">
    <property type="protein sequence ID" value="OGL44260.1"/>
    <property type="molecule type" value="Genomic_DNA"/>
</dbReference>
<name>A0A1F7RSD5_9BACT</name>
<proteinExistence type="predicted"/>
<dbReference type="Pfam" id="PF03683">
    <property type="entry name" value="UPF0175"/>
    <property type="match status" value="1"/>
</dbReference>
<reference evidence="1 2" key="1">
    <citation type="journal article" date="2016" name="Nat. Commun.">
        <title>Thousands of microbial genomes shed light on interconnected biogeochemical processes in an aquifer system.</title>
        <authorList>
            <person name="Anantharaman K."/>
            <person name="Brown C.T."/>
            <person name="Hug L.A."/>
            <person name="Sharon I."/>
            <person name="Castelle C.J."/>
            <person name="Probst A.J."/>
            <person name="Thomas B.C."/>
            <person name="Singh A."/>
            <person name="Wilkins M.J."/>
            <person name="Karaoz U."/>
            <person name="Brodie E.L."/>
            <person name="Williams K.H."/>
            <person name="Hubbard S.S."/>
            <person name="Banfield J.F."/>
        </authorList>
    </citation>
    <scope>NUCLEOTIDE SEQUENCE [LARGE SCALE GENOMIC DNA]</scope>
</reference>
<evidence type="ECO:0000313" key="1">
    <source>
        <dbReference type="EMBL" id="OGL44260.1"/>
    </source>
</evidence>
<sequence length="93" mass="11443">MRKKIKFEWEVPEEVFKEKLWKDEKEAVREIKRSTILDLVRRHKISLRRGAELLGITYRKFLDLMGEHRIPVFDYEKGWLDKELKNFPAFHEK</sequence>
<comment type="caution">
    <text evidence="1">The sequence shown here is derived from an EMBL/GenBank/DDBJ whole genome shotgun (WGS) entry which is preliminary data.</text>
</comment>
<gene>
    <name evidence="1" type="ORF">A2149_00460</name>
</gene>